<organism evidence="1 2">
    <name type="scientific">Panagrolaimus superbus</name>
    <dbReference type="NCBI Taxonomy" id="310955"/>
    <lineage>
        <taxon>Eukaryota</taxon>
        <taxon>Metazoa</taxon>
        <taxon>Ecdysozoa</taxon>
        <taxon>Nematoda</taxon>
        <taxon>Chromadorea</taxon>
        <taxon>Rhabditida</taxon>
        <taxon>Tylenchina</taxon>
        <taxon>Panagrolaimomorpha</taxon>
        <taxon>Panagrolaimoidea</taxon>
        <taxon>Panagrolaimidae</taxon>
        <taxon>Panagrolaimus</taxon>
    </lineage>
</organism>
<sequence length="278" mass="31888">MTSMIISYPSDDSGNLMKLLGNLGLEFTVLNQPIINILSMIYNQTLSTSNISNIVRTVIINGNNELYSELLKHGYSNFSVTSIPYKIIVPKLFASFSAFYHVKLKQVPNCCATVDESEEDDEYYSARQSPVASTTFNNDVPIFDNDFDVGDNYDYDNTESDGEPCVKRIRRHHKYGKIYCGCLQQCQMCKKHVLKERSFSSSDIVTHSFFHTKMKRYQCVTCKLGWKIQPKYHKYGCKEPRIIDILESANVPLALVKISLKCFPNAIEDLKEKCQWNF</sequence>
<proteinExistence type="predicted"/>
<keyword evidence="1" id="KW-1185">Reference proteome</keyword>
<evidence type="ECO:0000313" key="1">
    <source>
        <dbReference type="Proteomes" id="UP000887577"/>
    </source>
</evidence>
<protein>
    <submittedName>
        <fullName evidence="2">Uncharacterized protein</fullName>
    </submittedName>
</protein>
<dbReference type="AlphaFoldDB" id="A0A914YZX2"/>
<evidence type="ECO:0000313" key="2">
    <source>
        <dbReference type="WBParaSite" id="PSU_v2.g5175.t1"/>
    </source>
</evidence>
<dbReference type="WBParaSite" id="PSU_v2.g5175.t1">
    <property type="protein sequence ID" value="PSU_v2.g5175.t1"/>
    <property type="gene ID" value="PSU_v2.g5175"/>
</dbReference>
<name>A0A914YZX2_9BILA</name>
<accession>A0A914YZX2</accession>
<reference evidence="2" key="1">
    <citation type="submission" date="2022-11" db="UniProtKB">
        <authorList>
            <consortium name="WormBaseParasite"/>
        </authorList>
    </citation>
    <scope>IDENTIFICATION</scope>
</reference>
<dbReference type="Proteomes" id="UP000887577">
    <property type="component" value="Unplaced"/>
</dbReference>